<dbReference type="EMBL" id="CP014859">
    <property type="protein sequence ID" value="AOS62058.1"/>
    <property type="molecule type" value="Genomic_DNA"/>
</dbReference>
<evidence type="ECO:0000313" key="2">
    <source>
        <dbReference type="EMBL" id="AOS62058.1"/>
    </source>
</evidence>
<accession>A0AAC9HMU0</accession>
<dbReference type="RefSeq" id="WP_069847249.1">
    <property type="nucleotide sequence ID" value="NZ_CP014859.1"/>
</dbReference>
<dbReference type="KEGG" id="ahm:TL08_06165"/>
<proteinExistence type="predicted"/>
<feature type="region of interest" description="Disordered" evidence="1">
    <location>
        <begin position="1"/>
        <end position="36"/>
    </location>
</feature>
<dbReference type="Proteomes" id="UP000095210">
    <property type="component" value="Chromosome"/>
</dbReference>
<dbReference type="AlphaFoldDB" id="A0AAC9HMU0"/>
<evidence type="ECO:0000313" key="3">
    <source>
        <dbReference type="Proteomes" id="UP000095210"/>
    </source>
</evidence>
<sequence length="197" mass="20670">MTDRTPGDQHGSNAEPAIPASEPVVEPTANPDEPLRATDPLLIDQVTLPEVGIVCQRHAVFVDEGETLPSAGEQAFSLCGIPLTIGPPPAEMLPGVPAEVVDCADCQAIIWDEPAIEPVGSDFRLFVRRRGTIDVHIVEDSGLSATTMTARCGALFRLGEDLEQLAPGCGAPCNRCLLASLSGPATLPEHLAVSGEF</sequence>
<protein>
    <submittedName>
        <fullName evidence="2">Uncharacterized protein</fullName>
    </submittedName>
</protein>
<evidence type="ECO:0000256" key="1">
    <source>
        <dbReference type="SAM" id="MobiDB-lite"/>
    </source>
</evidence>
<name>A0AAC9HMU0_9PSEU</name>
<reference evidence="3" key="1">
    <citation type="submission" date="2016-03" db="EMBL/GenBank/DDBJ databases">
        <title>Complete genome sequence of the type strain Actinoalloteichus hymeniacidonis DSM 45092.</title>
        <authorList>
            <person name="Schaffert L."/>
            <person name="Albersmeier A."/>
            <person name="Winkler A."/>
            <person name="Kalinowski J."/>
            <person name="Zotchev S."/>
            <person name="Ruckert C."/>
        </authorList>
    </citation>
    <scope>NUCLEOTIDE SEQUENCE [LARGE SCALE GENOMIC DNA]</scope>
    <source>
        <strain evidence="3">HPA177(T) (DSM 45092(T))</strain>
    </source>
</reference>
<gene>
    <name evidence="2" type="ORF">TL08_06165</name>
</gene>
<keyword evidence="3" id="KW-1185">Reference proteome</keyword>
<organism evidence="2 3">
    <name type="scientific">Actinoalloteichus hymeniacidonis</name>
    <dbReference type="NCBI Taxonomy" id="340345"/>
    <lineage>
        <taxon>Bacteria</taxon>
        <taxon>Bacillati</taxon>
        <taxon>Actinomycetota</taxon>
        <taxon>Actinomycetes</taxon>
        <taxon>Pseudonocardiales</taxon>
        <taxon>Pseudonocardiaceae</taxon>
        <taxon>Actinoalloteichus</taxon>
    </lineage>
</organism>